<feature type="region of interest" description="Disordered" evidence="1">
    <location>
        <begin position="210"/>
        <end position="388"/>
    </location>
</feature>
<reference evidence="2 3" key="1">
    <citation type="submission" date="2012-05" db="EMBL/GenBank/DDBJ databases">
        <title>Recombination and specialization in a pathogen metapopulation.</title>
        <authorList>
            <person name="Gardiner A."/>
            <person name="Kemen E."/>
            <person name="Schultz-Larsen T."/>
            <person name="MacLean D."/>
            <person name="Van Oosterhout C."/>
            <person name="Jones J.D.G."/>
        </authorList>
    </citation>
    <scope>NUCLEOTIDE SEQUENCE [LARGE SCALE GENOMIC DNA]</scope>
    <source>
        <strain evidence="2 3">Ac Nc2</strain>
    </source>
</reference>
<feature type="compositionally biased region" description="Acidic residues" evidence="1">
    <location>
        <begin position="378"/>
        <end position="388"/>
    </location>
</feature>
<dbReference type="Proteomes" id="UP000053237">
    <property type="component" value="Unassembled WGS sequence"/>
</dbReference>
<feature type="compositionally biased region" description="Pro residues" evidence="1">
    <location>
        <begin position="337"/>
        <end position="346"/>
    </location>
</feature>
<feature type="compositionally biased region" description="Basic and acidic residues" evidence="1">
    <location>
        <begin position="248"/>
        <end position="259"/>
    </location>
</feature>
<feature type="compositionally biased region" description="Polar residues" evidence="1">
    <location>
        <begin position="23"/>
        <end position="41"/>
    </location>
</feature>
<dbReference type="AlphaFoldDB" id="A0A024GGC1"/>
<protein>
    <submittedName>
        <fullName evidence="2">Uncharacterized protein</fullName>
    </submittedName>
</protein>
<feature type="compositionally biased region" description="Basic and acidic residues" evidence="1">
    <location>
        <begin position="305"/>
        <end position="316"/>
    </location>
</feature>
<dbReference type="EMBL" id="CAIX01000102">
    <property type="protein sequence ID" value="CCI45583.1"/>
    <property type="molecule type" value="Genomic_DNA"/>
</dbReference>
<feature type="region of interest" description="Disordered" evidence="1">
    <location>
        <begin position="15"/>
        <end position="69"/>
    </location>
</feature>
<keyword evidence="3" id="KW-1185">Reference proteome</keyword>
<evidence type="ECO:0000256" key="1">
    <source>
        <dbReference type="SAM" id="MobiDB-lite"/>
    </source>
</evidence>
<comment type="caution">
    <text evidence="2">The sequence shown here is derived from an EMBL/GenBank/DDBJ whole genome shotgun (WGS) entry which is preliminary data.</text>
</comment>
<evidence type="ECO:0000313" key="3">
    <source>
        <dbReference type="Proteomes" id="UP000053237"/>
    </source>
</evidence>
<dbReference type="InParanoid" id="A0A024GGC1"/>
<name>A0A024GGC1_9STRA</name>
<feature type="compositionally biased region" description="Low complexity" evidence="1">
    <location>
        <begin position="56"/>
        <end position="69"/>
    </location>
</feature>
<evidence type="ECO:0000313" key="2">
    <source>
        <dbReference type="EMBL" id="CCI45583.1"/>
    </source>
</evidence>
<sequence length="388" mass="43214">MFTLVASSDGALLRKVDGGRKNAGTSQMKTSTKSNNINQVPDRSLVWGDDIPRPQPHYGHPPQSQPQYGYPVQPQPHWNDLSQLQPHYGDAQLHDGEKEHYHYNPVLNYDYENQLDPHDTFYQSEHQHPQHYFDTTQPYNVSNIYSIFNGPHSSGHPTSPHLYTLPQVGEGATARLTVLHHPQPEAISETNEYEHSGKQQEQLLLGRPCTDFAHRPTDESCGESSRRHFNGSGQNTPSRPPAAYGKDSPSRPKKSDGPRPHSLPQNPDDPHSRPSDRTSNPPHRHSDGSGQNTPSRPPAAYGKDSPSRPKKSDGPRPHSLPQNPDDPHSRPSDRTNNPPPQRPPPVETTKKPYLPGLNQPHFQALFPNGPIEPFPPSDDSDDSDDSDG</sequence>
<gene>
    <name evidence="2" type="ORF">BN9_064800</name>
</gene>
<organism evidence="2 3">
    <name type="scientific">Albugo candida</name>
    <dbReference type="NCBI Taxonomy" id="65357"/>
    <lineage>
        <taxon>Eukaryota</taxon>
        <taxon>Sar</taxon>
        <taxon>Stramenopiles</taxon>
        <taxon>Oomycota</taxon>
        <taxon>Peronosporomycetes</taxon>
        <taxon>Albuginales</taxon>
        <taxon>Albuginaceae</taxon>
        <taxon>Albugo</taxon>
    </lineage>
</organism>
<proteinExistence type="predicted"/>
<accession>A0A024GGC1</accession>